<keyword evidence="2" id="KW-1185">Reference proteome</keyword>
<reference evidence="1" key="1">
    <citation type="submission" date="2023-06" db="EMBL/GenBank/DDBJ databases">
        <title>Genomic of Agaribacillus aureum.</title>
        <authorList>
            <person name="Wang G."/>
        </authorList>
    </citation>
    <scope>NUCLEOTIDE SEQUENCE</scope>
    <source>
        <strain evidence="1">BMA12</strain>
    </source>
</reference>
<proteinExistence type="predicted"/>
<dbReference type="Pfam" id="PF11175">
    <property type="entry name" value="DUF2961"/>
    <property type="match status" value="2"/>
</dbReference>
<dbReference type="EMBL" id="JAUJEB010000018">
    <property type="protein sequence ID" value="MDN5217478.1"/>
    <property type="molecule type" value="Genomic_DNA"/>
</dbReference>
<organism evidence="1 2">
    <name type="scientific">Agaribacillus aureus</name>
    <dbReference type="NCBI Taxonomy" id="3051825"/>
    <lineage>
        <taxon>Bacteria</taxon>
        <taxon>Pseudomonadati</taxon>
        <taxon>Bacteroidota</taxon>
        <taxon>Cytophagia</taxon>
        <taxon>Cytophagales</taxon>
        <taxon>Splendidivirgaceae</taxon>
        <taxon>Agaribacillus</taxon>
    </lineage>
</organism>
<dbReference type="Proteomes" id="UP001172083">
    <property type="component" value="Unassembled WGS sequence"/>
</dbReference>
<comment type="caution">
    <text evidence="1">The sequence shown here is derived from an EMBL/GenBank/DDBJ whole genome shotgun (WGS) entry which is preliminary data.</text>
</comment>
<sequence length="678" mass="78262">MKNDNSLKKVRFKYLILFTIFVNAACTSQEYQVTVTSLLEEMLDREALAKVDKYPFKSLQVSSYSRKAVAPDKPGWFDNADAKQYVRVDTINGRKERVLLDVEGPGTIVRFWSTWHAHYFSNGTLRFYFDYSKSPQIEGGIDDLISHNEYVSEPLSKRVSAFLEDGGVFAGNNLYFPLPFAKHCKITYQQATEEVDDVLYYHINYRKYEKGTRVKTYQKGDWESEKYKSLIGRVNAQLNQFPPDDLQNEVTSMTRIVKRGESTVILLEGSKAIKKLSLKIGADNLSQALRSTVITMEFDGKPTVWAPLGDFFGTGYKISAYQSRYSTVNNDGEMITYFPMPFRESAKVTLHNYGKEDVELIKFDLHSSPWHWDEQSLYFHANWRLYSDIETAEKKDVNYVTISGKGKYVGDVLTLFNNSYEWWGEGDEKIYVDEEKFPSHFGTGTEDYYGYAWCSVVDFDSPFIAQPIGDGNRSPGISVNSRWRMLDVIPFDKSLKFDMELWHWGNTHMDYAPTTFWYGTKEAKAKEFDHVSAVQLPVKHADKFEGESFEVKEMTGGEVLTQAFLSYEWSARNHLYWKGIKKEDTLETFFYSEKDREGKLEAVFTHAPEYIILDMYLNGQRIFENLDLYSDSLNLKKYTVDNGYIKKGNNTVLLVAKGGNKKSPKADQLGFDYLKVHQ</sequence>
<dbReference type="RefSeq" id="WP_346762813.1">
    <property type="nucleotide sequence ID" value="NZ_JAUJEB010000018.1"/>
</dbReference>
<accession>A0ABT8LJ04</accession>
<evidence type="ECO:0000313" key="1">
    <source>
        <dbReference type="EMBL" id="MDN5217478.1"/>
    </source>
</evidence>
<name>A0ABT8LJ04_9BACT</name>
<dbReference type="Gene3D" id="2.60.120.1390">
    <property type="match status" value="2"/>
</dbReference>
<evidence type="ECO:0000313" key="2">
    <source>
        <dbReference type="Proteomes" id="UP001172083"/>
    </source>
</evidence>
<gene>
    <name evidence="1" type="ORF">QQ020_35730</name>
</gene>
<protein>
    <submittedName>
        <fullName evidence="1">DUF2961 domain-containing protein</fullName>
    </submittedName>
</protein>
<dbReference type="InterPro" id="IPR021345">
    <property type="entry name" value="DUF2961"/>
</dbReference>